<accession>A0A2T0VBH6</accession>
<evidence type="ECO:0000259" key="2">
    <source>
        <dbReference type="Pfam" id="PF01844"/>
    </source>
</evidence>
<evidence type="ECO:0000259" key="3">
    <source>
        <dbReference type="Pfam" id="PF02720"/>
    </source>
</evidence>
<keyword evidence="4" id="KW-0255">Endonuclease</keyword>
<dbReference type="InterPro" id="IPR003870">
    <property type="entry name" value="DUF222"/>
</dbReference>
<organism evidence="4 5">
    <name type="scientific">Glaciihabitans tibetensis</name>
    <dbReference type="NCBI Taxonomy" id="1266600"/>
    <lineage>
        <taxon>Bacteria</taxon>
        <taxon>Bacillati</taxon>
        <taxon>Actinomycetota</taxon>
        <taxon>Actinomycetes</taxon>
        <taxon>Micrococcales</taxon>
        <taxon>Microbacteriaceae</taxon>
        <taxon>Glaciihabitans</taxon>
    </lineage>
</organism>
<dbReference type="AlphaFoldDB" id="A0A2T0VBH6"/>
<sequence length="585" mass="61661">MAFRGFQPSHAAGAAAPDGARGSVAGLAPGDASLLFDPEGLQLPGTDGLEVTAAFAAAIEALRKIPTSVVDYDRLANDAIVGLLGQSAELHRLADACLAIVSGQLERRSAPELGSAGLARQQGHRTPIQMAKVVGRLPGQDAAKALRGGRLIHDTQIAATPTPDGASPIDPITGAVFAPAQGWLAPVGHALTHGLSLAAAESIQRGLGTPTEGVPEGALLSAARRLVVEAESLDPDLLLERARRARDELDLAGIGLREEERRQKRSLTFVQQKDGMSRLVWLMDPETAAGVGEVFDRVTSPRRGGPRHGAGTAVQHHADRILADARSTEQLASDEFAQLLRIGVDADSSALLGTGAPAVRILTTRPPRQMASQPAGAGDDADAGAGDDADAGADGRASADSGIERIAPAGSTFGPGWLEGQRDPVSPETVARLTCAGSTSEIPVDDSGQPLDVGREQRLFNQKQRIAISARDGGCRSGDVDGNGSCDRPPSWTEVHHVEQWKRDNGRTDIANGILMCKYHHLQLHNQGWEIHRDRATYWLVPPTSVDPKQTPRQMASRSEAMKQLVRFSATDVGAPLPPRHPPFG</sequence>
<dbReference type="RefSeq" id="WP_106213098.1">
    <property type="nucleotide sequence ID" value="NZ_PVTL01000006.1"/>
</dbReference>
<feature type="domain" description="HNH" evidence="2">
    <location>
        <begin position="486"/>
        <end position="527"/>
    </location>
</feature>
<dbReference type="GO" id="GO:0003676">
    <property type="term" value="F:nucleic acid binding"/>
    <property type="evidence" value="ECO:0007669"/>
    <property type="project" value="InterPro"/>
</dbReference>
<dbReference type="InterPro" id="IPR002711">
    <property type="entry name" value="HNH"/>
</dbReference>
<keyword evidence="4" id="KW-0540">Nuclease</keyword>
<dbReference type="EMBL" id="PVTL01000006">
    <property type="protein sequence ID" value="PRY67473.1"/>
    <property type="molecule type" value="Genomic_DNA"/>
</dbReference>
<feature type="compositionally biased region" description="Low complexity" evidence="1">
    <location>
        <begin position="392"/>
        <end position="401"/>
    </location>
</feature>
<feature type="compositionally biased region" description="Acidic residues" evidence="1">
    <location>
        <begin position="379"/>
        <end position="391"/>
    </location>
</feature>
<dbReference type="OrthoDB" id="5177627at2"/>
<name>A0A2T0VBH6_9MICO</name>
<evidence type="ECO:0000313" key="5">
    <source>
        <dbReference type="Proteomes" id="UP000237983"/>
    </source>
</evidence>
<gene>
    <name evidence="4" type="ORF">B0I08_10680</name>
</gene>
<keyword evidence="4" id="KW-0378">Hydrolase</keyword>
<keyword evidence="5" id="KW-1185">Reference proteome</keyword>
<evidence type="ECO:0000256" key="1">
    <source>
        <dbReference type="SAM" id="MobiDB-lite"/>
    </source>
</evidence>
<feature type="region of interest" description="Disordered" evidence="1">
    <location>
        <begin position="1"/>
        <end position="20"/>
    </location>
</feature>
<dbReference type="Pfam" id="PF01844">
    <property type="entry name" value="HNH"/>
    <property type="match status" value="1"/>
</dbReference>
<dbReference type="Pfam" id="PF02720">
    <property type="entry name" value="DUF222"/>
    <property type="match status" value="1"/>
</dbReference>
<evidence type="ECO:0000313" key="4">
    <source>
        <dbReference type="EMBL" id="PRY67473.1"/>
    </source>
</evidence>
<proteinExistence type="predicted"/>
<comment type="caution">
    <text evidence="4">The sequence shown here is derived from an EMBL/GenBank/DDBJ whole genome shotgun (WGS) entry which is preliminary data.</text>
</comment>
<dbReference type="GO" id="GO:0004519">
    <property type="term" value="F:endonuclease activity"/>
    <property type="evidence" value="ECO:0007669"/>
    <property type="project" value="UniProtKB-KW"/>
</dbReference>
<dbReference type="Proteomes" id="UP000237983">
    <property type="component" value="Unassembled WGS sequence"/>
</dbReference>
<reference evidence="4 5" key="1">
    <citation type="submission" date="2018-03" db="EMBL/GenBank/DDBJ databases">
        <title>Genomic Encyclopedia of Type Strains, Phase III (KMG-III): the genomes of soil and plant-associated and newly described type strains.</title>
        <authorList>
            <person name="Whitman W."/>
        </authorList>
    </citation>
    <scope>NUCLEOTIDE SEQUENCE [LARGE SCALE GENOMIC DNA]</scope>
    <source>
        <strain evidence="4 5">CGMCC 1.12484</strain>
    </source>
</reference>
<feature type="region of interest" description="Disordered" evidence="1">
    <location>
        <begin position="362"/>
        <end position="426"/>
    </location>
</feature>
<feature type="region of interest" description="Disordered" evidence="1">
    <location>
        <begin position="297"/>
        <end position="316"/>
    </location>
</feature>
<feature type="compositionally biased region" description="Low complexity" evidence="1">
    <location>
        <begin position="11"/>
        <end position="20"/>
    </location>
</feature>
<feature type="domain" description="DUF222" evidence="3">
    <location>
        <begin position="184"/>
        <end position="359"/>
    </location>
</feature>
<protein>
    <submittedName>
        <fullName evidence="4">HNH endonuclease</fullName>
    </submittedName>
</protein>
<dbReference type="GO" id="GO:0008270">
    <property type="term" value="F:zinc ion binding"/>
    <property type="evidence" value="ECO:0007669"/>
    <property type="project" value="InterPro"/>
</dbReference>